<proteinExistence type="predicted"/>
<reference evidence="4" key="1">
    <citation type="submission" date="2016-06" db="UniProtKB">
        <authorList>
            <consortium name="WormBaseParasite"/>
        </authorList>
    </citation>
    <scope>IDENTIFICATION</scope>
</reference>
<evidence type="ECO:0000256" key="1">
    <source>
        <dbReference type="SAM" id="MobiDB-lite"/>
    </source>
</evidence>
<evidence type="ECO:0000313" key="3">
    <source>
        <dbReference type="Proteomes" id="UP000275846"/>
    </source>
</evidence>
<feature type="compositionally biased region" description="Basic and acidic residues" evidence="1">
    <location>
        <begin position="49"/>
        <end position="77"/>
    </location>
</feature>
<dbReference type="WBParaSite" id="SSLN_0000158101-mRNA-1">
    <property type="protein sequence ID" value="SSLN_0000158101-mRNA-1"/>
    <property type="gene ID" value="SSLN_0000158101"/>
</dbReference>
<sequence>MAELTTLFQSDAIPPEVYKHGGPRLMAELTTIRRNPTGSLQARWAPADGRTHNTHRDPTPPEVNKHAADDVKDEIRHNPTASLQARWAPADGRTHNTLPAT</sequence>
<reference evidence="2 3" key="2">
    <citation type="submission" date="2018-11" db="EMBL/GenBank/DDBJ databases">
        <authorList>
            <consortium name="Pathogen Informatics"/>
        </authorList>
    </citation>
    <scope>NUCLEOTIDE SEQUENCE [LARGE SCALE GENOMIC DNA]</scope>
    <source>
        <strain evidence="2 3">NST_G2</strain>
    </source>
</reference>
<keyword evidence="3" id="KW-1185">Reference proteome</keyword>
<evidence type="ECO:0000313" key="2">
    <source>
        <dbReference type="EMBL" id="VDL87909.1"/>
    </source>
</evidence>
<evidence type="ECO:0000313" key="4">
    <source>
        <dbReference type="WBParaSite" id="SSLN_0000158101-mRNA-1"/>
    </source>
</evidence>
<accession>A0A183SBC6</accession>
<organism evidence="4">
    <name type="scientific">Schistocephalus solidus</name>
    <name type="common">Tapeworm</name>
    <dbReference type="NCBI Taxonomy" id="70667"/>
    <lineage>
        <taxon>Eukaryota</taxon>
        <taxon>Metazoa</taxon>
        <taxon>Spiralia</taxon>
        <taxon>Lophotrochozoa</taxon>
        <taxon>Platyhelminthes</taxon>
        <taxon>Cestoda</taxon>
        <taxon>Eucestoda</taxon>
        <taxon>Diphyllobothriidea</taxon>
        <taxon>Diphyllobothriidae</taxon>
        <taxon>Schistocephalus</taxon>
    </lineage>
</organism>
<dbReference type="EMBL" id="UYSU01003590">
    <property type="protein sequence ID" value="VDL87909.1"/>
    <property type="molecule type" value="Genomic_DNA"/>
</dbReference>
<protein>
    <submittedName>
        <fullName evidence="4">Transposase</fullName>
    </submittedName>
</protein>
<dbReference type="Proteomes" id="UP000275846">
    <property type="component" value="Unassembled WGS sequence"/>
</dbReference>
<dbReference type="AlphaFoldDB" id="A0A183SBC6"/>
<name>A0A183SBC6_SCHSO</name>
<feature type="region of interest" description="Disordered" evidence="1">
    <location>
        <begin position="34"/>
        <end position="101"/>
    </location>
</feature>
<gene>
    <name evidence="2" type="ORF">SSLN_LOCUS1524</name>
</gene>